<comment type="caution">
    <text evidence="12">The sequence shown here is derived from an EMBL/GenBank/DDBJ whole genome shotgun (WGS) entry which is preliminary data.</text>
</comment>
<dbReference type="Pfam" id="PF00082">
    <property type="entry name" value="Peptidase_S8"/>
    <property type="match status" value="2"/>
</dbReference>
<dbReference type="Gene3D" id="3.50.30.30">
    <property type="match status" value="1"/>
</dbReference>
<dbReference type="InterPro" id="IPR000209">
    <property type="entry name" value="Peptidase_S8/S53_dom"/>
</dbReference>
<dbReference type="InterPro" id="IPR045051">
    <property type="entry name" value="SBT"/>
</dbReference>
<sequence>MKFLIFFVQVHIVYLGALPKGEYAPLSHHSNLLQEVVDVSFQRQSLVRSYTKSFNGFAANLTPQESHRMASLDGVVSVFPSRTLHPQTTRSWDFTGFSQNVTRNPTVESDIIVAVLDTGVWPESESFSGKGFGPAPKKWKGACKGGQNFTCNNKLIGARYYSLDGVESARDTVGHGSHTASTAAGNTIKNASFYGLLQGTARGGVPSARIAAYKICSADGCSSQDILAGFDDAIADGVDIITISVGGQSASELFEDSLAIGSFHAMARGILTVNSAGNNGFSPASVSSVAPWMLTVAASTIDRRVVDKVVLGNGKTLVGEAVNPFDLQGKQFPLAYGKEVSSTCDERSAADCTSGCLDEDKVKGKIVLCRAITGVSVAKEAGAEGVIGPFGLSNDTAFIFSLPTAVLSEADIDLVQSYINSTKNHTASISKSEAIRNDDAPIVASFSSKGPNPIIPDILKPDITAPGVDILAAFSPAASPSDDGQDKRPVSYSVLSGTSMSCPHVAGAAAYVKSLHPDWSAAAIKSALMTTAWRMNATKNQEAEFAYGAGHIDPIKAANPGLVYDALKNDYVQLLCSLAIGDSNVRLITGDNSSCPKETKGTPKDLNHASMTAQVPANETKPFKFVFPRTVTNVGTANSTYRATISKPPQLSITVEPSILSFKSLNETKSFVVNVSGKGLEFMASASLEWSDAPSITKVDVAFIHDASRSLGIGHLTRSSLGALITSCTSYTWESYRKENIHHCLITPACFKKLLMPGRDGVVSVFRSRILQPQTTRSWDFTGLSADIRRNPTIESDVIVGVLDTGIWLESKSFSDEGFGPAPKKWKGACKGGTNFTYNNKLIGARYYADDNSARDTYGHGTHTASTAAGIVVQNPSFYGLARGTARGGVPSARIAAYKVCGQYRCFDADILAGFDDAITDGVIEVVNTSSWVNYMLVHGASGSKKNDDDTGGRQSEGSIRGGGGSKSRSRGKKFEGQCFNCKKKRHMAKECRSKKKGMESNVATSKVEEEWDAEAFFAAKEEDLAFIAITSNRINYEKDWIVDSGCSNHMTGDVEKLQNLSHYKGSRVIHLSLDEVDGTVDEGNAEEDVAQNPWQTGVYQQLSEEGDCEEEILQTKENLSIRFLMKELGQLNHFLGLEIDRSEEGIFLHKQKYSKDLLKKFGMLNCKPISTPMEPNAKMCAHEGKDLKEATMYRQLVGSLIYLTLTRPDISYAVGVMSRYMQNPKKLHLEAVRGILRYVKGTLDYGIIYKKGGDCKLVGFCDADYAGDHDTRRSTTGYIFTLGSGVVSWCSKRQPTVSLSTTEAEYRAAAMAAQESTWILQLLEDLHQPIEYPISLYCDNLSAIRLAENPVFHARTKHVEVHYHFIREKVLQEEIELEHVRTENQVADLLTKSLSENKFQSFRRQLGMANKGGASVEGDMILHFIHHSSCFIIFYIDIITISLGDDSANDLFSDSIAIGSFHAMEMGILTVNCAGNNGFKPGKGNVVNSFERDGKEFPLVYAKDVSRKCRGGSRTPIPSFHRNPKASISKSKAIRDYDAPIVASFSSKGPNAIVPDILKGAIAPSRTYVAPPMSAAALKSALMTTALRMDATKNREAEFAYGAGNIDPVKATNPGLVYDTLKDDYIQMLCNLKYDDRMISKLTGHNNNCPKGTDGTAKDLNQPSMTAQVKVKPFKVEFRRTVTNVGAASSTYKATVSKPPQLSVSVEPSSLSCRSLNEKKSFVVNVSGNDLELMASASLVWSDGTHSVRSPIVLYPDTKIHFP</sequence>
<keyword evidence="3 10" id="KW-0732">Signal</keyword>
<keyword evidence="5 8" id="KW-0720">Serine protease</keyword>
<evidence type="ECO:0000256" key="9">
    <source>
        <dbReference type="SAM" id="MobiDB-lite"/>
    </source>
</evidence>
<feature type="active site" description="Charge relay system" evidence="6 8">
    <location>
        <position position="175"/>
    </location>
</feature>
<name>A0AA88RD94_9ASTE</name>
<keyword evidence="7" id="KW-0862">Zinc</keyword>
<dbReference type="PROSITE" id="PS00138">
    <property type="entry name" value="SUBTILASE_SER"/>
    <property type="match status" value="1"/>
</dbReference>
<dbReference type="GO" id="GO:0004252">
    <property type="term" value="F:serine-type endopeptidase activity"/>
    <property type="evidence" value="ECO:0007669"/>
    <property type="project" value="UniProtKB-UniRule"/>
</dbReference>
<dbReference type="PROSITE" id="PS51892">
    <property type="entry name" value="SUBTILASE"/>
    <property type="match status" value="1"/>
</dbReference>
<dbReference type="InterPro" id="IPR037045">
    <property type="entry name" value="S8pro/Inhibitor_I9_sf"/>
</dbReference>
<dbReference type="EMBL" id="JAVXUO010001353">
    <property type="protein sequence ID" value="KAK2983139.1"/>
    <property type="molecule type" value="Genomic_DNA"/>
</dbReference>
<dbReference type="CDD" id="cd04852">
    <property type="entry name" value="Peptidases_S8_3"/>
    <property type="match status" value="1"/>
</dbReference>
<gene>
    <name evidence="12" type="ORF">RJ640_007815</name>
</gene>
<dbReference type="FunFam" id="3.40.50.200:FF:000006">
    <property type="entry name" value="Subtilisin-like protease SBT1.5"/>
    <property type="match status" value="1"/>
</dbReference>
<dbReference type="PRINTS" id="PR00723">
    <property type="entry name" value="SUBTILISIN"/>
</dbReference>
<dbReference type="PROSITE" id="PS50158">
    <property type="entry name" value="ZF_CCHC"/>
    <property type="match status" value="1"/>
</dbReference>
<dbReference type="Pfam" id="PF17766">
    <property type="entry name" value="fn3_6"/>
    <property type="match status" value="2"/>
</dbReference>
<accession>A0AA88RD94</accession>
<dbReference type="Proteomes" id="UP001187471">
    <property type="component" value="Unassembled WGS sequence"/>
</dbReference>
<keyword evidence="13" id="KW-1185">Reference proteome</keyword>
<feature type="chain" id="PRO_5041642783" description="CCHC-type domain-containing protein" evidence="10">
    <location>
        <begin position="16"/>
        <end position="1764"/>
    </location>
</feature>
<dbReference type="SUPFAM" id="SSF57756">
    <property type="entry name" value="Retrovirus zinc finger-like domains"/>
    <property type="match status" value="1"/>
</dbReference>
<evidence type="ECO:0000256" key="7">
    <source>
        <dbReference type="PROSITE-ProRule" id="PRU00047"/>
    </source>
</evidence>
<dbReference type="CDD" id="cd09272">
    <property type="entry name" value="RNase_HI_RT_Ty1"/>
    <property type="match status" value="1"/>
</dbReference>
<dbReference type="Gene3D" id="4.10.60.10">
    <property type="entry name" value="Zinc finger, CCHC-type"/>
    <property type="match status" value="1"/>
</dbReference>
<dbReference type="InterPro" id="IPR023828">
    <property type="entry name" value="Peptidase_S8_Ser-AS"/>
</dbReference>
<dbReference type="PANTHER" id="PTHR10795">
    <property type="entry name" value="PROPROTEIN CONVERTASE SUBTILISIN/KEXIN"/>
    <property type="match status" value="1"/>
</dbReference>
<dbReference type="InterPro" id="IPR010259">
    <property type="entry name" value="S8pro/Inhibitor_I9"/>
</dbReference>
<keyword evidence="4 8" id="KW-0378">Hydrolase</keyword>
<dbReference type="Pfam" id="PF05922">
    <property type="entry name" value="Inhibitor_I9"/>
    <property type="match status" value="1"/>
</dbReference>
<evidence type="ECO:0000313" key="12">
    <source>
        <dbReference type="EMBL" id="KAK2983139.1"/>
    </source>
</evidence>
<feature type="active site" description="Charge relay system" evidence="6 8">
    <location>
        <position position="499"/>
    </location>
</feature>
<dbReference type="Gene3D" id="3.30.70.80">
    <property type="entry name" value="Peptidase S8 propeptide/proteinase inhibitor I9"/>
    <property type="match status" value="1"/>
</dbReference>
<dbReference type="SUPFAM" id="SSF56672">
    <property type="entry name" value="DNA/RNA polymerases"/>
    <property type="match status" value="1"/>
</dbReference>
<proteinExistence type="inferred from homology"/>
<dbReference type="InterPro" id="IPR036875">
    <property type="entry name" value="Znf_CCHC_sf"/>
</dbReference>
<evidence type="ECO:0000256" key="3">
    <source>
        <dbReference type="ARBA" id="ARBA00022729"/>
    </source>
</evidence>
<dbReference type="GO" id="GO:0008270">
    <property type="term" value="F:zinc ion binding"/>
    <property type="evidence" value="ECO:0007669"/>
    <property type="project" value="UniProtKB-KW"/>
</dbReference>
<feature type="region of interest" description="Disordered" evidence="9">
    <location>
        <begin position="943"/>
        <end position="973"/>
    </location>
</feature>
<evidence type="ECO:0000256" key="4">
    <source>
        <dbReference type="ARBA" id="ARBA00022801"/>
    </source>
</evidence>
<evidence type="ECO:0000256" key="2">
    <source>
        <dbReference type="ARBA" id="ARBA00022670"/>
    </source>
</evidence>
<dbReference type="SMART" id="SM00343">
    <property type="entry name" value="ZnF_C2HC"/>
    <property type="match status" value="1"/>
</dbReference>
<dbReference type="InterPro" id="IPR001878">
    <property type="entry name" value="Znf_CCHC"/>
</dbReference>
<evidence type="ECO:0000256" key="6">
    <source>
        <dbReference type="PIRSR" id="PIRSR615500-1"/>
    </source>
</evidence>
<dbReference type="InterPro" id="IPR034197">
    <property type="entry name" value="Peptidases_S8_3"/>
</dbReference>
<dbReference type="Gene3D" id="3.40.50.200">
    <property type="entry name" value="Peptidase S8/S53 domain"/>
    <property type="match status" value="3"/>
</dbReference>
<evidence type="ECO:0000256" key="5">
    <source>
        <dbReference type="ARBA" id="ARBA00022825"/>
    </source>
</evidence>
<evidence type="ECO:0000313" key="13">
    <source>
        <dbReference type="Proteomes" id="UP001187471"/>
    </source>
</evidence>
<reference evidence="12" key="1">
    <citation type="submission" date="2022-12" db="EMBL/GenBank/DDBJ databases">
        <title>Draft genome assemblies for two species of Escallonia (Escalloniales).</title>
        <authorList>
            <person name="Chanderbali A."/>
            <person name="Dervinis C."/>
            <person name="Anghel I."/>
            <person name="Soltis D."/>
            <person name="Soltis P."/>
            <person name="Zapata F."/>
        </authorList>
    </citation>
    <scope>NUCLEOTIDE SEQUENCE</scope>
    <source>
        <strain evidence="12">UCBG92.1500</strain>
        <tissue evidence="12">Leaf</tissue>
    </source>
</reference>
<keyword evidence="7" id="KW-0863">Zinc-finger</keyword>
<dbReference type="InterPro" id="IPR015500">
    <property type="entry name" value="Peptidase_S8_subtilisin-rel"/>
</dbReference>
<feature type="signal peptide" evidence="10">
    <location>
        <begin position="1"/>
        <end position="15"/>
    </location>
</feature>
<dbReference type="Gene3D" id="2.60.40.2310">
    <property type="match status" value="2"/>
</dbReference>
<organism evidence="12 13">
    <name type="scientific">Escallonia rubra</name>
    <dbReference type="NCBI Taxonomy" id="112253"/>
    <lineage>
        <taxon>Eukaryota</taxon>
        <taxon>Viridiplantae</taxon>
        <taxon>Streptophyta</taxon>
        <taxon>Embryophyta</taxon>
        <taxon>Tracheophyta</taxon>
        <taxon>Spermatophyta</taxon>
        <taxon>Magnoliopsida</taxon>
        <taxon>eudicotyledons</taxon>
        <taxon>Gunneridae</taxon>
        <taxon>Pentapetalae</taxon>
        <taxon>asterids</taxon>
        <taxon>campanulids</taxon>
        <taxon>Escalloniales</taxon>
        <taxon>Escalloniaceae</taxon>
        <taxon>Escallonia</taxon>
    </lineage>
</organism>
<evidence type="ECO:0000256" key="1">
    <source>
        <dbReference type="ARBA" id="ARBA00011073"/>
    </source>
</evidence>
<dbReference type="InterPro" id="IPR041469">
    <property type="entry name" value="Subtilisin-like_FN3"/>
</dbReference>
<keyword evidence="7" id="KW-0479">Metal-binding</keyword>
<comment type="similarity">
    <text evidence="1 8">Belongs to the peptidase S8 family.</text>
</comment>
<dbReference type="InterPro" id="IPR043502">
    <property type="entry name" value="DNA/RNA_pol_sf"/>
</dbReference>
<dbReference type="SUPFAM" id="SSF52743">
    <property type="entry name" value="Subtilisin-like"/>
    <property type="match status" value="3"/>
</dbReference>
<keyword evidence="2 8" id="KW-0645">Protease</keyword>
<dbReference type="GO" id="GO:0003676">
    <property type="term" value="F:nucleic acid binding"/>
    <property type="evidence" value="ECO:0007669"/>
    <property type="project" value="InterPro"/>
</dbReference>
<protein>
    <recommendedName>
        <fullName evidence="11">CCHC-type domain-containing protein</fullName>
    </recommendedName>
</protein>
<feature type="active site" description="Charge relay system" evidence="6 8">
    <location>
        <position position="117"/>
    </location>
</feature>
<dbReference type="CDD" id="cd02120">
    <property type="entry name" value="PA_subtilisin_like"/>
    <property type="match status" value="1"/>
</dbReference>
<dbReference type="InterPro" id="IPR036852">
    <property type="entry name" value="Peptidase_S8/S53_dom_sf"/>
</dbReference>
<dbReference type="InterPro" id="IPR013103">
    <property type="entry name" value="RVT_2"/>
</dbReference>
<dbReference type="GO" id="GO:0006508">
    <property type="term" value="P:proteolysis"/>
    <property type="evidence" value="ECO:0007669"/>
    <property type="project" value="UniProtKB-KW"/>
</dbReference>
<dbReference type="Pfam" id="PF07727">
    <property type="entry name" value="RVT_2"/>
    <property type="match status" value="1"/>
</dbReference>
<evidence type="ECO:0000259" key="11">
    <source>
        <dbReference type="PROSITE" id="PS50158"/>
    </source>
</evidence>
<evidence type="ECO:0000256" key="8">
    <source>
        <dbReference type="PROSITE-ProRule" id="PRU01240"/>
    </source>
</evidence>
<evidence type="ECO:0000256" key="10">
    <source>
        <dbReference type="SAM" id="SignalP"/>
    </source>
</evidence>
<feature type="domain" description="CCHC-type" evidence="11">
    <location>
        <begin position="979"/>
        <end position="994"/>
    </location>
</feature>